<sequence>MDRNYVLYPLSIREKFDERLSSKFSSEFNSEDQIIEQKFIESKIF</sequence>
<proteinExistence type="predicted"/>
<reference evidence="1" key="1">
    <citation type="journal article" date="2007" name="Science">
        <title>Draft genome of the filarial nematode parasite Brugia malayi.</title>
        <authorList>
            <person name="Ghedin E."/>
            <person name="Wang S."/>
            <person name="Spiro D."/>
            <person name="Caler E."/>
            <person name="Zhao Q."/>
            <person name="Crabtree J."/>
            <person name="Allen J.E."/>
            <person name="Delcher A.L."/>
            <person name="Guiliano D.B."/>
            <person name="Miranda-Saavedra D."/>
            <person name="Angiuoli S.V."/>
            <person name="Creasy T."/>
            <person name="Amedeo P."/>
            <person name="Haas B."/>
            <person name="El-Sayed N.M."/>
            <person name="Wortman J.R."/>
            <person name="Feldblyum T."/>
            <person name="Tallon L."/>
            <person name="Schatz M."/>
            <person name="Shumway M."/>
            <person name="Koo H."/>
            <person name="Salzberg S.L."/>
            <person name="Schobel S."/>
            <person name="Pertea M."/>
            <person name="Pop M."/>
            <person name="White O."/>
            <person name="Barton G.J."/>
            <person name="Carlow C.K."/>
            <person name="Crawford M.J."/>
            <person name="Daub J."/>
            <person name="Dimmic M.W."/>
            <person name="Estes C.F."/>
            <person name="Foster J.M."/>
            <person name="Ganatra M."/>
            <person name="Gregory W.F."/>
            <person name="Johnson N.M."/>
            <person name="Jin J."/>
            <person name="Komuniecki R."/>
            <person name="Korf I."/>
            <person name="Kumar S."/>
            <person name="Laney S."/>
            <person name="Li B.W."/>
            <person name="Li W."/>
            <person name="Lindblom T.H."/>
            <person name="Lustigman S."/>
            <person name="Ma D."/>
            <person name="Maina C.V."/>
            <person name="Martin D.M."/>
            <person name="McCarter J.P."/>
            <person name="McReynolds L."/>
            <person name="Mitreva M."/>
            <person name="Nutman T.B."/>
            <person name="Parkinson J."/>
            <person name="Peregrin-Alvarez J.M."/>
            <person name="Poole C."/>
            <person name="Ren Q."/>
            <person name="Saunders L."/>
            <person name="Sluder A.E."/>
            <person name="Smith K."/>
            <person name="Stanke M."/>
            <person name="Unnasch T.R."/>
            <person name="Ware J."/>
            <person name="Wei A.D."/>
            <person name="Weil G."/>
            <person name="Williams D.J."/>
            <person name="Zhang Y."/>
            <person name="Williams S.A."/>
            <person name="Fraser-Liggett C."/>
            <person name="Slatko B."/>
            <person name="Blaxter M.L."/>
            <person name="Scott A.L."/>
        </authorList>
    </citation>
    <scope>NUCLEOTIDE SEQUENCE</scope>
    <source>
        <strain evidence="1">FR3</strain>
    </source>
</reference>
<gene>
    <name evidence="1 2" type="ORF">Bm1436</name>
    <name evidence="1" type="ORF">BM_Bm1436</name>
</gene>
<reference evidence="1" key="2">
    <citation type="submission" date="2012-12" db="EMBL/GenBank/DDBJ databases">
        <authorList>
            <person name="Gao Y.W."/>
            <person name="Fan S.T."/>
            <person name="Sun H.T."/>
            <person name="Wang Z."/>
            <person name="Gao X.L."/>
            <person name="Li Y.G."/>
            <person name="Wang T.C."/>
            <person name="Zhang K."/>
            <person name="Xu W.W."/>
            <person name="Yu Z.J."/>
            <person name="Xia X.Z."/>
        </authorList>
    </citation>
    <scope>NUCLEOTIDE SEQUENCE</scope>
    <source>
        <strain evidence="1">FR3</strain>
    </source>
</reference>
<organism evidence="1">
    <name type="scientific">Brugia malayi</name>
    <name type="common">Filarial nematode worm</name>
    <dbReference type="NCBI Taxonomy" id="6279"/>
    <lineage>
        <taxon>Eukaryota</taxon>
        <taxon>Metazoa</taxon>
        <taxon>Ecdysozoa</taxon>
        <taxon>Nematoda</taxon>
        <taxon>Chromadorea</taxon>
        <taxon>Rhabditida</taxon>
        <taxon>Spirurina</taxon>
        <taxon>Spiruromorpha</taxon>
        <taxon>Filarioidea</taxon>
        <taxon>Onchocercidae</taxon>
        <taxon>Brugia</taxon>
    </lineage>
</organism>
<name>A0A0J9XZ89_BRUMA</name>
<dbReference type="EMBL" id="LN856998">
    <property type="protein sequence ID" value="CDP98546.1"/>
    <property type="molecule type" value="Genomic_DNA"/>
</dbReference>
<evidence type="ECO:0000313" key="2">
    <source>
        <dbReference type="WormBase" id="Bm1436b"/>
    </source>
</evidence>
<dbReference type="WormBase" id="Bm1436b">
    <property type="protein sequence ID" value="BM41409"/>
    <property type="gene ID" value="WBGene00221697"/>
</dbReference>
<accession>A0A0J9XZ89</accession>
<protein>
    <submittedName>
        <fullName evidence="1">Bm1436, isoform b</fullName>
    </submittedName>
</protein>
<dbReference type="AlphaFoldDB" id="A0A0J9XZ89"/>
<evidence type="ECO:0000313" key="1">
    <source>
        <dbReference type="EMBL" id="CDP98546.1"/>
    </source>
</evidence>